<dbReference type="InterPro" id="IPR017830">
    <property type="entry name" value="SQase_HpnE"/>
</dbReference>
<gene>
    <name evidence="2" type="ORF">Ttaiw_02180</name>
</gene>
<dbReference type="PANTHER" id="PTHR42923">
    <property type="entry name" value="PROTOPORPHYRINOGEN OXIDASE"/>
    <property type="match status" value="1"/>
</dbReference>
<dbReference type="STRING" id="307486.GCA_000807215_02561"/>
<dbReference type="Gene3D" id="3.50.50.60">
    <property type="entry name" value="FAD/NAD(P)-binding domain"/>
    <property type="match status" value="2"/>
</dbReference>
<dbReference type="AlphaFoldDB" id="A0A554X1L1"/>
<comment type="caution">
    <text evidence="2">The sequence shown here is derived from an EMBL/GenBank/DDBJ whole genome shotgun (WGS) entry which is preliminary data.</text>
</comment>
<accession>A0A554X1L1</accession>
<dbReference type="InterPro" id="IPR036188">
    <property type="entry name" value="FAD/NAD-bd_sf"/>
</dbReference>
<evidence type="ECO:0000313" key="2">
    <source>
        <dbReference type="EMBL" id="TSE29752.1"/>
    </source>
</evidence>
<dbReference type="Gene3D" id="3.90.660.10">
    <property type="match status" value="1"/>
</dbReference>
<organism evidence="2 3">
    <name type="scientific">Tepidimonas taiwanensis</name>
    <dbReference type="NCBI Taxonomy" id="307486"/>
    <lineage>
        <taxon>Bacteria</taxon>
        <taxon>Pseudomonadati</taxon>
        <taxon>Pseudomonadota</taxon>
        <taxon>Betaproteobacteria</taxon>
        <taxon>Burkholderiales</taxon>
        <taxon>Tepidimonas</taxon>
    </lineage>
</organism>
<dbReference type="RefSeq" id="WP_043702254.1">
    <property type="nucleotide sequence ID" value="NZ_CP083911.1"/>
</dbReference>
<dbReference type="SUPFAM" id="SSF51905">
    <property type="entry name" value="FAD/NAD(P)-binding domain"/>
    <property type="match status" value="1"/>
</dbReference>
<dbReference type="InterPro" id="IPR002937">
    <property type="entry name" value="Amino_oxidase"/>
</dbReference>
<dbReference type="EMBL" id="VJOM01000030">
    <property type="protein sequence ID" value="TSE29752.1"/>
    <property type="molecule type" value="Genomic_DNA"/>
</dbReference>
<dbReference type="PANTHER" id="PTHR42923:SF47">
    <property type="entry name" value="BLR3003 PROTEIN"/>
    <property type="match status" value="1"/>
</dbReference>
<protein>
    <submittedName>
        <fullName evidence="2">HpnE: squalene-associated FAD-dependent desaturase</fullName>
    </submittedName>
</protein>
<reference evidence="2 3" key="1">
    <citation type="submission" date="2019-07" db="EMBL/GenBank/DDBJ databases">
        <title>Tepidimonas taiwanensis I1-1 draft genome.</title>
        <authorList>
            <person name="Da Costa M.S."/>
            <person name="Froufe H.J.C."/>
            <person name="Egas C."/>
            <person name="Albuquerque L."/>
        </authorList>
    </citation>
    <scope>NUCLEOTIDE SEQUENCE [LARGE SCALE GENOMIC DNA]</scope>
    <source>
        <strain evidence="2 3">I1-1</strain>
    </source>
</reference>
<dbReference type="Pfam" id="PF01593">
    <property type="entry name" value="Amino_oxidase"/>
    <property type="match status" value="1"/>
</dbReference>
<proteinExistence type="predicted"/>
<dbReference type="GO" id="GO:0016491">
    <property type="term" value="F:oxidoreductase activity"/>
    <property type="evidence" value="ECO:0007669"/>
    <property type="project" value="InterPro"/>
</dbReference>
<dbReference type="InterPro" id="IPR050464">
    <property type="entry name" value="Zeta_carotene_desat/Oxidored"/>
</dbReference>
<keyword evidence="3" id="KW-1185">Reference proteome</keyword>
<dbReference type="OrthoDB" id="7849608at2"/>
<evidence type="ECO:0000313" key="3">
    <source>
        <dbReference type="Proteomes" id="UP000317763"/>
    </source>
</evidence>
<sequence length="462" mass="48134">MGRALIVVGGGWAGLAAAVAAVDAGWHVTVLEASRHWGGRARRLPLTAPDGTRWTLDNGQHILIGAYTATLALMRRVGVEPTAMLQQVPLTLRYADGSGLALPGWARLLRGAGAPLALAAALLTVRGWPWSARLAALRWAARQARRGFACDTWATVTDLCVGLPPSVTQTLIEPLCVAALNTPIAHASGTVFLRVLHDALRGPAAAPYGPSDLLLPRTDLGALLPDAAVAWLQRAGARLRPGARATALSSSAGGGWWVETADGASHPADAVVLAAPVIESARLLRTACVDRAPWRHAAEAWIEDAETIAHQPIATVYVEPPSAWAWPAPVPMLALRADARRAPAQFVFHRTDSATGRRYLAFVASAPDAGLATDRAAMTAAVQRQAMHELALSGGRWLATVVEKRATFACTPGLRRPPAAIAPGLLAAGDAIDGPYPATLEGAVRSGYTAVAALSGSDAPPA</sequence>
<evidence type="ECO:0000259" key="1">
    <source>
        <dbReference type="Pfam" id="PF01593"/>
    </source>
</evidence>
<name>A0A554X1L1_9BURK</name>
<dbReference type="Proteomes" id="UP000317763">
    <property type="component" value="Unassembled WGS sequence"/>
</dbReference>
<feature type="domain" description="Amine oxidase" evidence="1">
    <location>
        <begin position="13"/>
        <end position="454"/>
    </location>
</feature>
<dbReference type="NCBIfam" id="TIGR03467">
    <property type="entry name" value="HpnE"/>
    <property type="match status" value="1"/>
</dbReference>